<name>A0ABP4XND9_9MICO</name>
<feature type="transmembrane region" description="Helical" evidence="6">
    <location>
        <begin position="524"/>
        <end position="545"/>
    </location>
</feature>
<dbReference type="SMART" id="SM00849">
    <property type="entry name" value="Lactamase_B"/>
    <property type="match status" value="1"/>
</dbReference>
<dbReference type="EMBL" id="BAAAPO010000008">
    <property type="protein sequence ID" value="GAA1782495.1"/>
    <property type="molecule type" value="Genomic_DNA"/>
</dbReference>
<dbReference type="InterPro" id="IPR036866">
    <property type="entry name" value="RibonucZ/Hydroxyglut_hydro"/>
</dbReference>
<feature type="transmembrane region" description="Helical" evidence="6">
    <location>
        <begin position="90"/>
        <end position="109"/>
    </location>
</feature>
<dbReference type="PANTHER" id="PTHR30619">
    <property type="entry name" value="DNA INTERNALIZATION/COMPETENCE PROTEIN COMEC/REC2"/>
    <property type="match status" value="1"/>
</dbReference>
<feature type="domain" description="Metallo-beta-lactamase" evidence="7">
    <location>
        <begin position="559"/>
        <end position="732"/>
    </location>
</feature>
<evidence type="ECO:0000259" key="7">
    <source>
        <dbReference type="SMART" id="SM00849"/>
    </source>
</evidence>
<evidence type="ECO:0000313" key="8">
    <source>
        <dbReference type="EMBL" id="GAA1782495.1"/>
    </source>
</evidence>
<dbReference type="InterPro" id="IPR035681">
    <property type="entry name" value="ComA-like_MBL"/>
</dbReference>
<evidence type="ECO:0000313" key="9">
    <source>
        <dbReference type="Proteomes" id="UP001499938"/>
    </source>
</evidence>
<dbReference type="PANTHER" id="PTHR30619:SF1">
    <property type="entry name" value="RECOMBINATION PROTEIN 2"/>
    <property type="match status" value="1"/>
</dbReference>
<dbReference type="InterPro" id="IPR052159">
    <property type="entry name" value="Competence_DNA_uptake"/>
</dbReference>
<keyword evidence="3 6" id="KW-0812">Transmembrane</keyword>
<dbReference type="InterPro" id="IPR001279">
    <property type="entry name" value="Metallo-B-lactamas"/>
</dbReference>
<feature type="transmembrane region" description="Helical" evidence="6">
    <location>
        <begin position="269"/>
        <end position="293"/>
    </location>
</feature>
<keyword evidence="5 6" id="KW-0472">Membrane</keyword>
<feature type="transmembrane region" description="Helical" evidence="6">
    <location>
        <begin position="434"/>
        <end position="456"/>
    </location>
</feature>
<dbReference type="Pfam" id="PF00753">
    <property type="entry name" value="Lactamase_B"/>
    <property type="match status" value="1"/>
</dbReference>
<feature type="transmembrane region" description="Helical" evidence="6">
    <location>
        <begin position="368"/>
        <end position="387"/>
    </location>
</feature>
<keyword evidence="2" id="KW-1003">Cell membrane</keyword>
<dbReference type="NCBIfam" id="TIGR00360">
    <property type="entry name" value="ComEC_N-term"/>
    <property type="match status" value="1"/>
</dbReference>
<reference evidence="9" key="1">
    <citation type="journal article" date="2019" name="Int. J. Syst. Evol. Microbiol.">
        <title>The Global Catalogue of Microorganisms (GCM) 10K type strain sequencing project: providing services to taxonomists for standard genome sequencing and annotation.</title>
        <authorList>
            <consortium name="The Broad Institute Genomics Platform"/>
            <consortium name="The Broad Institute Genome Sequencing Center for Infectious Disease"/>
            <person name="Wu L."/>
            <person name="Ma J."/>
        </authorList>
    </citation>
    <scope>NUCLEOTIDE SEQUENCE [LARGE SCALE GENOMIC DNA]</scope>
    <source>
        <strain evidence="9">JCM 15592</strain>
    </source>
</reference>
<accession>A0ABP4XND9</accession>
<organism evidence="8 9">
    <name type="scientific">Nostocoides veronense</name>
    <dbReference type="NCBI Taxonomy" id="330836"/>
    <lineage>
        <taxon>Bacteria</taxon>
        <taxon>Bacillati</taxon>
        <taxon>Actinomycetota</taxon>
        <taxon>Actinomycetes</taxon>
        <taxon>Micrococcales</taxon>
        <taxon>Intrasporangiaceae</taxon>
        <taxon>Nostocoides</taxon>
    </lineage>
</organism>
<evidence type="ECO:0000256" key="4">
    <source>
        <dbReference type="ARBA" id="ARBA00022989"/>
    </source>
</evidence>
<keyword evidence="4 6" id="KW-1133">Transmembrane helix</keyword>
<dbReference type="Proteomes" id="UP001499938">
    <property type="component" value="Unassembled WGS sequence"/>
</dbReference>
<evidence type="ECO:0000256" key="5">
    <source>
        <dbReference type="ARBA" id="ARBA00023136"/>
    </source>
</evidence>
<evidence type="ECO:0000256" key="3">
    <source>
        <dbReference type="ARBA" id="ARBA00022692"/>
    </source>
</evidence>
<evidence type="ECO:0000256" key="1">
    <source>
        <dbReference type="ARBA" id="ARBA00004651"/>
    </source>
</evidence>
<dbReference type="Pfam" id="PF03772">
    <property type="entry name" value="Competence"/>
    <property type="match status" value="1"/>
</dbReference>
<dbReference type="CDD" id="cd07731">
    <property type="entry name" value="ComA-like_MBL-fold"/>
    <property type="match status" value="1"/>
</dbReference>
<evidence type="ECO:0000256" key="2">
    <source>
        <dbReference type="ARBA" id="ARBA00022475"/>
    </source>
</evidence>
<dbReference type="InterPro" id="IPR004477">
    <property type="entry name" value="ComEC_N"/>
</dbReference>
<dbReference type="RefSeq" id="WP_344080803.1">
    <property type="nucleotide sequence ID" value="NZ_BAAAPO010000008.1"/>
</dbReference>
<dbReference type="Gene3D" id="3.60.15.10">
    <property type="entry name" value="Ribonuclease Z/Hydroxyacylglutathione hydrolase-like"/>
    <property type="match status" value="1"/>
</dbReference>
<feature type="transmembrane region" description="Helical" evidence="6">
    <location>
        <begin position="344"/>
        <end position="362"/>
    </location>
</feature>
<dbReference type="SUPFAM" id="SSF56281">
    <property type="entry name" value="Metallo-hydrolase/oxidoreductase"/>
    <property type="match status" value="1"/>
</dbReference>
<feature type="transmembrane region" description="Helical" evidence="6">
    <location>
        <begin position="399"/>
        <end position="422"/>
    </location>
</feature>
<comment type="caution">
    <text evidence="8">The sequence shown here is derived from an EMBL/GenBank/DDBJ whole genome shotgun (WGS) entry which is preliminary data.</text>
</comment>
<feature type="transmembrane region" description="Helical" evidence="6">
    <location>
        <begin position="300"/>
        <end position="315"/>
    </location>
</feature>
<protein>
    <submittedName>
        <fullName evidence="8">ComEC/Rec2 family competence protein</fullName>
    </submittedName>
</protein>
<evidence type="ECO:0000256" key="6">
    <source>
        <dbReference type="SAM" id="Phobius"/>
    </source>
</evidence>
<feature type="transmembrane region" description="Helical" evidence="6">
    <location>
        <begin position="36"/>
        <end position="56"/>
    </location>
</feature>
<gene>
    <name evidence="8" type="ORF">GCM10009811_04950</name>
</gene>
<keyword evidence="9" id="KW-1185">Reference proteome</keyword>
<sequence>MLSRTRDRRVVVDDNGHVWRVRPAPKRTSPKRRVDLRLLAPALSAWALAAATLGTGARERCVAALGLLALGSALAWWGRPRHRRGHRPALWAALCLCVMGMTLLAAGAADAQRRAGQVDDLARVQAVGRIEGRVVGEPIDIGNGRNVLRLKVESMTARGVTTREAAQILVVGDQRFAGLTWQQPISVLMRLRPADRAEPILAVGKPLAAPSLRGGPPRVVGWSAYVRERLGHAVADLPADAAGLVPAMVFGDTSRSPPELTDDMRDAGLAHLSAVSGANVSLLLVAVLPMLALVGVPRRGRPACLLAVVIAFVIVTRPEPSVIRAAVMGSIGVLAVLRSTRAAGAPALAAAIALLLMVDPWLARNAGFALSVLATLGLVLFAAPWAAALAKRLPGRSPVVAAALVVPMVAQLATAPIVVILQGKVSVVGVPANILAAPLVAPVTIAGLVLAVLSSVGLPTGPLAWLPGAPALAIAEVAHRAAAVPWASVGWPEGAWGAALLAALTIAGLLGSRRIAYEAHAHPGPAVVALTLVLGVTLPVGSMAWPPGPWQLVACDVGQGDALVLATTPGHAVLVDAGPEPRAVDRCLRRLGVRVLDLVVLTHFHADHVDGLAGALRGRSTAAIVVSPVAEPADRVAAVHRLAGARGIPIREAVLGQEFAMGPLRLRVLAPVRRIIAGSIPNNASIVVSAHSGDLDALLTGDIEKEAGAALRASLAKSPAAHPHFDVVKAAHHGSANIDPALIAMAAAPLTLISVGADNDYGHPSPRLLELEANLGSTVLRTDLSGDIAVWVEGEHVLTRTTHR</sequence>
<comment type="subcellular location">
    <subcellularLocation>
        <location evidence="1">Cell membrane</location>
        <topology evidence="1">Multi-pass membrane protein</topology>
    </subcellularLocation>
</comment>
<proteinExistence type="predicted"/>
<feature type="transmembrane region" description="Helical" evidence="6">
    <location>
        <begin position="62"/>
        <end position="78"/>
    </location>
</feature>
<feature type="transmembrane region" description="Helical" evidence="6">
    <location>
        <begin position="494"/>
        <end position="512"/>
    </location>
</feature>